<feature type="compositionally biased region" description="Basic and acidic residues" evidence="3">
    <location>
        <begin position="271"/>
        <end position="282"/>
    </location>
</feature>
<dbReference type="GeneID" id="17319372"/>
<gene>
    <name evidence="5" type="ORF">CHC_T00010123001</name>
</gene>
<reference evidence="6" key="1">
    <citation type="journal article" date="2013" name="Proc. Natl. Acad. Sci. U.S.A.">
        <title>Genome structure and metabolic features in the red seaweed Chondrus crispus shed light on evolution of the Archaeplastida.</title>
        <authorList>
            <person name="Collen J."/>
            <person name="Porcel B."/>
            <person name="Carre W."/>
            <person name="Ball S.G."/>
            <person name="Chaparro C."/>
            <person name="Tonon T."/>
            <person name="Barbeyron T."/>
            <person name="Michel G."/>
            <person name="Noel B."/>
            <person name="Valentin K."/>
            <person name="Elias M."/>
            <person name="Artiguenave F."/>
            <person name="Arun A."/>
            <person name="Aury J.M."/>
            <person name="Barbosa-Neto J.F."/>
            <person name="Bothwell J.H."/>
            <person name="Bouget F.Y."/>
            <person name="Brillet L."/>
            <person name="Cabello-Hurtado F."/>
            <person name="Capella-Gutierrez S."/>
            <person name="Charrier B."/>
            <person name="Cladiere L."/>
            <person name="Cock J.M."/>
            <person name="Coelho S.M."/>
            <person name="Colleoni C."/>
            <person name="Czjzek M."/>
            <person name="Da Silva C."/>
            <person name="Delage L."/>
            <person name="Denoeud F."/>
            <person name="Deschamps P."/>
            <person name="Dittami S.M."/>
            <person name="Gabaldon T."/>
            <person name="Gachon C.M."/>
            <person name="Groisillier A."/>
            <person name="Herve C."/>
            <person name="Jabbari K."/>
            <person name="Katinka M."/>
            <person name="Kloareg B."/>
            <person name="Kowalczyk N."/>
            <person name="Labadie K."/>
            <person name="Leblanc C."/>
            <person name="Lopez P.J."/>
            <person name="McLachlan D.H."/>
            <person name="Meslet-Cladiere L."/>
            <person name="Moustafa A."/>
            <person name="Nehr Z."/>
            <person name="Nyvall Collen P."/>
            <person name="Panaud O."/>
            <person name="Partensky F."/>
            <person name="Poulain J."/>
            <person name="Rensing S.A."/>
            <person name="Rousvoal S."/>
            <person name="Samson G."/>
            <person name="Symeonidi A."/>
            <person name="Weissenbach J."/>
            <person name="Zambounis A."/>
            <person name="Wincker P."/>
            <person name="Boyen C."/>
        </authorList>
    </citation>
    <scope>NUCLEOTIDE SEQUENCE [LARGE SCALE GENOMIC DNA]</scope>
    <source>
        <strain evidence="6">cv. Stackhouse</strain>
    </source>
</reference>
<dbReference type="InterPro" id="IPR006598">
    <property type="entry name" value="CAP10"/>
</dbReference>
<feature type="domain" description="Glycosyl transferase CAP10" evidence="4">
    <location>
        <begin position="405"/>
        <end position="667"/>
    </location>
</feature>
<feature type="compositionally biased region" description="Basic residues" evidence="3">
    <location>
        <begin position="208"/>
        <end position="222"/>
    </location>
</feature>
<dbReference type="PANTHER" id="PTHR12203">
    <property type="entry name" value="KDEL LYS-ASP-GLU-LEU CONTAINING - RELATED"/>
    <property type="match status" value="1"/>
</dbReference>
<evidence type="ECO:0000256" key="2">
    <source>
        <dbReference type="ARBA" id="ARBA00022679"/>
    </source>
</evidence>
<sequence length="679" mass="75879">MGSGKTAGRVSARSSARSGCRCPFGGCVCGSRRSSTALEDRNHFSSIKKTRNQKTLSNARTSENVIVRTLRSAQGGMGIILFTIFVCLYITDFYNLSSARSEDEGSFSETDAGRVEQPPVSFLAANSEKKATVMYLPGAVMSERKSFENDPSESMQRDPNTLPGAIGSTGAFDNHELSPSSKEKSASETSKTNDNPSKNEKPANDKNKKTKQKTYSSHKPKSPSRETKLQPAKSKVDAPRSGGVSSRFTAHKQTDKLISKATDSISETENEVSREEVGKNNDDGPITTGSHPMNRNMEELQVAGGTGPLGERAVRSAYEKLIKAYLAPFAGGIKRQSFFEILRRRTYALAPPGANKGIQTILFQIIKKHVYYLDPYDVAQNSKPFYKTRLKELIWLLSEIAKQGNVPDTEFLLAIHDCVQTVSRKHTYRGPVYTESNPTFTIVSCNFSDNIPFPMWEGDKVRGGLRTWDDKIEKYKAADTTPWKKKISQAVFRGGNRPSMFFQKKKDADDHCDEFGRSRLRFLGTKHPELFDVGVGGSCGGKTHYLSRLSEEGHHKYKYILYAEGNCFWADRLNKQIFGPSAVLKQETPCGQFWEPLLKPMTHYIPTDFFFSDTVEKLSWAREHDDEVQNIVKNANNFAGSFLSFKGIKTYVEVLLTEYTKLLERSEIRPEKGSVDVTV</sequence>
<dbReference type="KEGG" id="ccp:CHC_T00010123001"/>
<keyword evidence="6" id="KW-1185">Reference proteome</keyword>
<feature type="compositionally biased region" description="Basic and acidic residues" evidence="3">
    <location>
        <begin position="173"/>
        <end position="186"/>
    </location>
</feature>
<comment type="similarity">
    <text evidence="1">Belongs to the glycosyltransferase 90 family.</text>
</comment>
<protein>
    <submittedName>
        <fullName evidence="5">Glycosyltransferase, family GT90</fullName>
    </submittedName>
</protein>
<dbReference type="EMBL" id="HG002355">
    <property type="protein sequence ID" value="CDF41358.1"/>
    <property type="molecule type" value="Genomic_DNA"/>
</dbReference>
<dbReference type="InterPro" id="IPR051091">
    <property type="entry name" value="O-Glucosyltr/Glycosyltrsf_90"/>
</dbReference>
<proteinExistence type="inferred from homology"/>
<dbReference type="AlphaFoldDB" id="R7QUK4"/>
<accession>R7QUK4</accession>
<keyword evidence="2 5" id="KW-0808">Transferase</keyword>
<dbReference type="RefSeq" id="XP_005711652.1">
    <property type="nucleotide sequence ID" value="XM_005711595.1"/>
</dbReference>
<dbReference type="PANTHER" id="PTHR12203:SF35">
    <property type="entry name" value="PROTEIN O-GLUCOSYLTRANSFERASE 1"/>
    <property type="match status" value="1"/>
</dbReference>
<feature type="compositionally biased region" description="Basic and acidic residues" evidence="3">
    <location>
        <begin position="223"/>
        <end position="238"/>
    </location>
</feature>
<evidence type="ECO:0000256" key="3">
    <source>
        <dbReference type="SAM" id="MobiDB-lite"/>
    </source>
</evidence>
<evidence type="ECO:0000256" key="1">
    <source>
        <dbReference type="ARBA" id="ARBA00010118"/>
    </source>
</evidence>
<name>R7QUK4_CHOCR</name>
<evidence type="ECO:0000313" key="6">
    <source>
        <dbReference type="Proteomes" id="UP000012073"/>
    </source>
</evidence>
<dbReference type="SMART" id="SM00672">
    <property type="entry name" value="CAP10"/>
    <property type="match status" value="1"/>
</dbReference>
<dbReference type="GO" id="GO:0016740">
    <property type="term" value="F:transferase activity"/>
    <property type="evidence" value="ECO:0007669"/>
    <property type="project" value="UniProtKB-KW"/>
</dbReference>
<dbReference type="Pfam" id="PF05686">
    <property type="entry name" value="Glyco_transf_90"/>
    <property type="match status" value="1"/>
</dbReference>
<evidence type="ECO:0000313" key="5">
    <source>
        <dbReference type="EMBL" id="CDF41358.1"/>
    </source>
</evidence>
<organism evidence="5 6">
    <name type="scientific">Chondrus crispus</name>
    <name type="common">Carrageen Irish moss</name>
    <name type="synonym">Polymorpha crispa</name>
    <dbReference type="NCBI Taxonomy" id="2769"/>
    <lineage>
        <taxon>Eukaryota</taxon>
        <taxon>Rhodophyta</taxon>
        <taxon>Florideophyceae</taxon>
        <taxon>Rhodymeniophycidae</taxon>
        <taxon>Gigartinales</taxon>
        <taxon>Gigartinaceae</taxon>
        <taxon>Chondrus</taxon>
    </lineage>
</organism>
<evidence type="ECO:0000259" key="4">
    <source>
        <dbReference type="SMART" id="SM00672"/>
    </source>
</evidence>
<feature type="compositionally biased region" description="Basic and acidic residues" evidence="3">
    <location>
        <begin position="197"/>
        <end position="207"/>
    </location>
</feature>
<dbReference type="Proteomes" id="UP000012073">
    <property type="component" value="Unassembled WGS sequence"/>
</dbReference>
<dbReference type="Gramene" id="CDF41358">
    <property type="protein sequence ID" value="CDF41358"/>
    <property type="gene ID" value="CHC_T00010123001"/>
</dbReference>
<feature type="region of interest" description="Disordered" evidence="3">
    <location>
        <begin position="144"/>
        <end position="294"/>
    </location>
</feature>
<dbReference type="OrthoDB" id="202415at2759"/>